<organism evidence="1 2">
    <name type="scientific">Circinella minor</name>
    <dbReference type="NCBI Taxonomy" id="1195481"/>
    <lineage>
        <taxon>Eukaryota</taxon>
        <taxon>Fungi</taxon>
        <taxon>Fungi incertae sedis</taxon>
        <taxon>Mucoromycota</taxon>
        <taxon>Mucoromycotina</taxon>
        <taxon>Mucoromycetes</taxon>
        <taxon>Mucorales</taxon>
        <taxon>Lichtheimiaceae</taxon>
        <taxon>Circinella</taxon>
    </lineage>
</organism>
<name>A0A8H7S8B3_9FUNG</name>
<reference evidence="1 2" key="1">
    <citation type="submission" date="2020-12" db="EMBL/GenBank/DDBJ databases">
        <title>Metabolic potential, ecology and presence of endohyphal bacteria is reflected in genomic diversity of Mucoromycotina.</title>
        <authorList>
            <person name="Muszewska A."/>
            <person name="Okrasinska A."/>
            <person name="Steczkiewicz K."/>
            <person name="Drgas O."/>
            <person name="Orlowska M."/>
            <person name="Perlinska-Lenart U."/>
            <person name="Aleksandrzak-Piekarczyk T."/>
            <person name="Szatraj K."/>
            <person name="Zielenkiewicz U."/>
            <person name="Pilsyk S."/>
            <person name="Malc E."/>
            <person name="Mieczkowski P."/>
            <person name="Kruszewska J.S."/>
            <person name="Biernat P."/>
            <person name="Pawlowska J."/>
        </authorList>
    </citation>
    <scope>NUCLEOTIDE SEQUENCE [LARGE SCALE GENOMIC DNA]</scope>
    <source>
        <strain evidence="1 2">CBS 142.35</strain>
    </source>
</reference>
<comment type="caution">
    <text evidence="1">The sequence shown here is derived from an EMBL/GenBank/DDBJ whole genome shotgun (WGS) entry which is preliminary data.</text>
</comment>
<gene>
    <name evidence="1" type="ORF">INT45_010522</name>
</gene>
<dbReference type="EMBL" id="JAEPRB010000042">
    <property type="protein sequence ID" value="KAG2224456.1"/>
    <property type="molecule type" value="Genomic_DNA"/>
</dbReference>
<protein>
    <submittedName>
        <fullName evidence="1">Uncharacterized protein</fullName>
    </submittedName>
</protein>
<proteinExistence type="predicted"/>
<keyword evidence="2" id="KW-1185">Reference proteome</keyword>
<sequence length="197" mass="23376">MQLSTVTTAEELRKLKTEDLIKSIIEIIRIRNPQIQYVRVTSPVYYNWVLVDLSRRMKLIDHRFQKKYGENYEIELRKQVIDPVSEKVAWSIYRSHSFGRTKDNEYFDFFAPFVAKKRERILRIVDILGDEICLFTEFIDIKNIGDMKSEEYFAFYHDLLLCKSRLKMSLSTLNESSSFSGDPTKPYNKVEVLNHEA</sequence>
<evidence type="ECO:0000313" key="2">
    <source>
        <dbReference type="Proteomes" id="UP000646827"/>
    </source>
</evidence>
<dbReference type="OrthoDB" id="2286168at2759"/>
<dbReference type="Proteomes" id="UP000646827">
    <property type="component" value="Unassembled WGS sequence"/>
</dbReference>
<accession>A0A8H7S8B3</accession>
<evidence type="ECO:0000313" key="1">
    <source>
        <dbReference type="EMBL" id="KAG2224456.1"/>
    </source>
</evidence>
<dbReference type="AlphaFoldDB" id="A0A8H7S8B3"/>